<dbReference type="InterPro" id="IPR019734">
    <property type="entry name" value="TPR_rpt"/>
</dbReference>
<gene>
    <name evidence="3" type="ORF">FTW19_08790</name>
</gene>
<organism evidence="3 4">
    <name type="scientific">Terriglobus albidus</name>
    <dbReference type="NCBI Taxonomy" id="1592106"/>
    <lineage>
        <taxon>Bacteria</taxon>
        <taxon>Pseudomonadati</taxon>
        <taxon>Acidobacteriota</taxon>
        <taxon>Terriglobia</taxon>
        <taxon>Terriglobales</taxon>
        <taxon>Acidobacteriaceae</taxon>
        <taxon>Terriglobus</taxon>
    </lineage>
</organism>
<keyword evidence="1" id="KW-1133">Transmembrane helix</keyword>
<dbReference type="Proteomes" id="UP000321820">
    <property type="component" value="Chromosome"/>
</dbReference>
<dbReference type="SUPFAM" id="SSF48452">
    <property type="entry name" value="TPR-like"/>
    <property type="match status" value="1"/>
</dbReference>
<dbReference type="RefSeq" id="WP_147647267.1">
    <property type="nucleotide sequence ID" value="NZ_CP042806.1"/>
</dbReference>
<name>A0A5B9ECM5_9BACT</name>
<evidence type="ECO:0000313" key="3">
    <source>
        <dbReference type="EMBL" id="QEE28077.1"/>
    </source>
</evidence>
<evidence type="ECO:0000259" key="2">
    <source>
        <dbReference type="Pfam" id="PF09976"/>
    </source>
</evidence>
<dbReference type="Gene3D" id="1.25.40.10">
    <property type="entry name" value="Tetratricopeptide repeat domain"/>
    <property type="match status" value="1"/>
</dbReference>
<dbReference type="InterPro" id="IPR018704">
    <property type="entry name" value="SecYEG/CpoB_TPR"/>
</dbReference>
<keyword evidence="4" id="KW-1185">Reference proteome</keyword>
<dbReference type="EMBL" id="CP042806">
    <property type="protein sequence ID" value="QEE28077.1"/>
    <property type="molecule type" value="Genomic_DNA"/>
</dbReference>
<dbReference type="AlphaFoldDB" id="A0A5B9ECM5"/>
<proteinExistence type="predicted"/>
<feature type="transmembrane region" description="Helical" evidence="1">
    <location>
        <begin position="33"/>
        <end position="54"/>
    </location>
</feature>
<sequence>MDSQTRHSLKQPDAYVAATEHGLKWAQQNRSAVIRYVVGILVVLLVVIGGLVIYNVRSNSANAAFGEAMGVYQSDIAEPGVPPQQGVKTFPSAQERAKAAHEKFQQVADSYGMTASGKLALYFAGLTAIEANQISTAQATLEKVAGSWNGDLASLAKLSLASLYRQNGQDQKAIDIYNQLIAKPNHSVPAATAQLQLASLYESKGQQAEARKIYAQLKDKEAKTAAGSIADQRLNPGARQ</sequence>
<dbReference type="Pfam" id="PF09976">
    <property type="entry name" value="TPR_21"/>
    <property type="match status" value="1"/>
</dbReference>
<keyword evidence="1" id="KW-0812">Transmembrane</keyword>
<evidence type="ECO:0000256" key="1">
    <source>
        <dbReference type="SAM" id="Phobius"/>
    </source>
</evidence>
<keyword evidence="1" id="KW-0472">Membrane</keyword>
<reference evidence="3 4" key="1">
    <citation type="submission" date="2019-08" db="EMBL/GenBank/DDBJ databases">
        <title>Complete genome sequence of Terriglobus albidus strain ORNL.</title>
        <authorList>
            <person name="Podar M."/>
        </authorList>
    </citation>
    <scope>NUCLEOTIDE SEQUENCE [LARGE SCALE GENOMIC DNA]</scope>
    <source>
        <strain evidence="3 4">ORNL</strain>
    </source>
</reference>
<dbReference type="KEGG" id="talb:FTW19_08790"/>
<dbReference type="Pfam" id="PF13174">
    <property type="entry name" value="TPR_6"/>
    <property type="match status" value="1"/>
</dbReference>
<dbReference type="OrthoDB" id="115117at2"/>
<evidence type="ECO:0000313" key="4">
    <source>
        <dbReference type="Proteomes" id="UP000321820"/>
    </source>
</evidence>
<protein>
    <submittedName>
        <fullName evidence="3">Tetratricopeptide repeat protein</fullName>
    </submittedName>
</protein>
<accession>A0A5B9ECM5</accession>
<dbReference type="InterPro" id="IPR011990">
    <property type="entry name" value="TPR-like_helical_dom_sf"/>
</dbReference>
<feature type="domain" description="Ancillary SecYEG translocon subunit/Cell division coordinator CpoB TPR" evidence="2">
    <location>
        <begin position="36"/>
        <end position="174"/>
    </location>
</feature>